<evidence type="ECO:0000256" key="4">
    <source>
        <dbReference type="SAM" id="MobiDB-lite"/>
    </source>
</evidence>
<evidence type="ECO:0000313" key="5">
    <source>
        <dbReference type="EMBL" id="PWA22155.1"/>
    </source>
</evidence>
<organism evidence="5 6">
    <name type="scientific">Gambusia affinis</name>
    <name type="common">Western mosquitofish</name>
    <name type="synonym">Heterandria affinis</name>
    <dbReference type="NCBI Taxonomy" id="33528"/>
    <lineage>
        <taxon>Eukaryota</taxon>
        <taxon>Metazoa</taxon>
        <taxon>Chordata</taxon>
        <taxon>Craniata</taxon>
        <taxon>Vertebrata</taxon>
        <taxon>Euteleostomi</taxon>
        <taxon>Actinopterygii</taxon>
        <taxon>Neopterygii</taxon>
        <taxon>Teleostei</taxon>
        <taxon>Neoteleostei</taxon>
        <taxon>Acanthomorphata</taxon>
        <taxon>Ovalentaria</taxon>
        <taxon>Atherinomorphae</taxon>
        <taxon>Cyprinodontiformes</taxon>
        <taxon>Poeciliidae</taxon>
        <taxon>Poeciliinae</taxon>
        <taxon>Gambusia</taxon>
    </lineage>
</organism>
<reference evidence="5 6" key="1">
    <citation type="journal article" date="2018" name="G3 (Bethesda)">
        <title>A High-Quality Reference Genome for the Invasive Mosquitofish Gambusia affinis Using a Chicago Library.</title>
        <authorList>
            <person name="Hoffberg S.L."/>
            <person name="Troendle N.J."/>
            <person name="Glenn T.C."/>
            <person name="Mahmud O."/>
            <person name="Louha S."/>
            <person name="Chalopin D."/>
            <person name="Bennetzen J.L."/>
            <person name="Mauricio R."/>
        </authorList>
    </citation>
    <scope>NUCLEOTIDE SEQUENCE [LARGE SCALE GENOMIC DNA]</scope>
    <source>
        <strain evidence="5">NE01/NJP1002.9</strain>
        <tissue evidence="5">Muscle</tissue>
    </source>
</reference>
<dbReference type="Proteomes" id="UP000250572">
    <property type="component" value="Unassembled WGS sequence"/>
</dbReference>
<dbReference type="InterPro" id="IPR020472">
    <property type="entry name" value="WD40_PAC1"/>
</dbReference>
<name>A0A315VFH0_GAMAF</name>
<dbReference type="AlphaFoldDB" id="A0A315VFH0"/>
<dbReference type="InterPro" id="IPR001680">
    <property type="entry name" value="WD40_rpt"/>
</dbReference>
<dbReference type="InterPro" id="IPR036322">
    <property type="entry name" value="WD40_repeat_dom_sf"/>
</dbReference>
<feature type="compositionally biased region" description="Basic and acidic residues" evidence="4">
    <location>
        <begin position="438"/>
        <end position="470"/>
    </location>
</feature>
<dbReference type="SUPFAM" id="SSF50978">
    <property type="entry name" value="WD40 repeat-like"/>
    <property type="match status" value="1"/>
</dbReference>
<feature type="repeat" description="WD" evidence="3">
    <location>
        <begin position="171"/>
        <end position="212"/>
    </location>
</feature>
<dbReference type="PROSITE" id="PS50294">
    <property type="entry name" value="WD_REPEATS_REGION"/>
    <property type="match status" value="2"/>
</dbReference>
<dbReference type="EMBL" id="NHOQ01001799">
    <property type="protein sequence ID" value="PWA22155.1"/>
    <property type="molecule type" value="Genomic_DNA"/>
</dbReference>
<dbReference type="InterPro" id="IPR019775">
    <property type="entry name" value="WD40_repeat_CS"/>
</dbReference>
<feature type="region of interest" description="Disordered" evidence="4">
    <location>
        <begin position="432"/>
        <end position="470"/>
    </location>
</feature>
<keyword evidence="2" id="KW-0677">Repeat</keyword>
<feature type="repeat" description="WD" evidence="3">
    <location>
        <begin position="362"/>
        <end position="403"/>
    </location>
</feature>
<dbReference type="SMART" id="SM00320">
    <property type="entry name" value="WD40"/>
    <property type="match status" value="4"/>
</dbReference>
<gene>
    <name evidence="5" type="ORF">CCH79_00020379</name>
</gene>
<dbReference type="Gene3D" id="2.130.10.10">
    <property type="entry name" value="YVTN repeat-like/Quinoprotein amine dehydrogenase"/>
    <property type="match status" value="3"/>
</dbReference>
<dbReference type="PRINTS" id="PR00320">
    <property type="entry name" value="GPROTEINBRPT"/>
</dbReference>
<dbReference type="PANTHER" id="PTHR45048:SF1">
    <property type="entry name" value="WD REPEAT-CONTAINING PROTEIN 88"/>
    <property type="match status" value="1"/>
</dbReference>
<protein>
    <submittedName>
        <fullName evidence="5">Uncharacterized protein</fullName>
    </submittedName>
</protein>
<feature type="non-terminal residue" evidence="5">
    <location>
        <position position="1"/>
    </location>
</feature>
<dbReference type="PROSITE" id="PS50082">
    <property type="entry name" value="WD_REPEATS_2"/>
    <property type="match status" value="4"/>
</dbReference>
<dbReference type="PROSITE" id="PS00678">
    <property type="entry name" value="WD_REPEATS_1"/>
    <property type="match status" value="4"/>
</dbReference>
<evidence type="ECO:0000313" key="6">
    <source>
        <dbReference type="Proteomes" id="UP000250572"/>
    </source>
</evidence>
<dbReference type="Pfam" id="PF00400">
    <property type="entry name" value="WD40"/>
    <property type="match status" value="4"/>
</dbReference>
<evidence type="ECO:0000256" key="3">
    <source>
        <dbReference type="PROSITE-ProRule" id="PRU00221"/>
    </source>
</evidence>
<comment type="caution">
    <text evidence="5">The sequence shown here is derived from an EMBL/GenBank/DDBJ whole genome shotgun (WGS) entry which is preliminary data.</text>
</comment>
<keyword evidence="6" id="KW-1185">Reference proteome</keyword>
<sequence length="470" mass="51663">AVLLQTQRFSLCHHPEEEEEELPLRSGGTFKLSCRFSQNQAKTCPSALEPAAAQNQNQSLSSHLMAVRRLRVSCSFSLFGFSDPLKVILKIQLHKATEEADQLIMLQRQKSAGLLQLSQSELVPVKVLHAHCDDVTAARFCCGDRNILSCSLDGSAILWDLESSRPLRLFAGVHSRSITECALIPTSNRMVTVSWDRKMVAWDLETGRVLVAAVLLLSSSRPLLTGRPADRLRSWETELDGLLTSCSCSSDGRLLACAAEPQDAVYICAASDGQTLHRISNHHLSTITRVRFDPSDQRVASVSADRTIKLWDVQAKRTTMSIDRLVQRSSLCSRGRCFLSNVLDKHVVTVESNNRDNLEEPECNHSNVVSSCCFNGNGHFLCTASWDKTLKLWDLQGGQFRSQGGTALQRGHEGSVSCCVLSADGEAFGDGGELNNDEAFRDGGELNNDEAFRDGRQHPAVGRAERGADP</sequence>
<keyword evidence="1 3" id="KW-0853">WD repeat</keyword>
<evidence type="ECO:0000256" key="1">
    <source>
        <dbReference type="ARBA" id="ARBA00022574"/>
    </source>
</evidence>
<dbReference type="PANTHER" id="PTHR45048">
    <property type="match status" value="1"/>
</dbReference>
<feature type="repeat" description="WD" evidence="3">
    <location>
        <begin position="280"/>
        <end position="321"/>
    </location>
</feature>
<evidence type="ECO:0000256" key="2">
    <source>
        <dbReference type="ARBA" id="ARBA00022737"/>
    </source>
</evidence>
<proteinExistence type="predicted"/>
<feature type="repeat" description="WD" evidence="3">
    <location>
        <begin position="128"/>
        <end position="169"/>
    </location>
</feature>
<accession>A0A315VFH0</accession>
<dbReference type="InterPro" id="IPR015943">
    <property type="entry name" value="WD40/YVTN_repeat-like_dom_sf"/>
</dbReference>